<organism evidence="2 3">
    <name type="scientific">Amnibacterium setariae</name>
    <dbReference type="NCBI Taxonomy" id="2306585"/>
    <lineage>
        <taxon>Bacteria</taxon>
        <taxon>Bacillati</taxon>
        <taxon>Actinomycetota</taxon>
        <taxon>Actinomycetes</taxon>
        <taxon>Micrococcales</taxon>
        <taxon>Microbacteriaceae</taxon>
        <taxon>Amnibacterium</taxon>
    </lineage>
</organism>
<reference evidence="3" key="1">
    <citation type="submission" date="2018-09" db="EMBL/GenBank/DDBJ databases">
        <authorList>
            <person name="Kim I."/>
        </authorList>
    </citation>
    <scope>NUCLEOTIDE SEQUENCE [LARGE SCALE GENOMIC DNA]</scope>
    <source>
        <strain evidence="3">DD4a</strain>
    </source>
</reference>
<dbReference type="SUPFAM" id="SSF52833">
    <property type="entry name" value="Thioredoxin-like"/>
    <property type="match status" value="1"/>
</dbReference>
<comment type="caution">
    <text evidence="2">The sequence shown here is derived from an EMBL/GenBank/DDBJ whole genome shotgun (WGS) entry which is preliminary data.</text>
</comment>
<evidence type="ECO:0000313" key="3">
    <source>
        <dbReference type="Proteomes" id="UP000265742"/>
    </source>
</evidence>
<sequence length="98" mass="10156">MCAGRRVAPLVLTLYSSSFCGACARTRAVLGDAAGLLGDRVVVREVNVAADPEESERRGIVATPTTVLTSEAGEELARAAGVPTAPQVLTLLARHLPD</sequence>
<accession>A0A3A1U2L9</accession>
<gene>
    <name evidence="2" type="ORF">D1781_04355</name>
</gene>
<dbReference type="Proteomes" id="UP000265742">
    <property type="component" value="Unassembled WGS sequence"/>
</dbReference>
<evidence type="ECO:0000313" key="2">
    <source>
        <dbReference type="EMBL" id="RIX30652.1"/>
    </source>
</evidence>
<evidence type="ECO:0000259" key="1">
    <source>
        <dbReference type="Pfam" id="PF00462"/>
    </source>
</evidence>
<dbReference type="Gene3D" id="3.40.30.10">
    <property type="entry name" value="Glutaredoxin"/>
    <property type="match status" value="1"/>
</dbReference>
<dbReference type="InterPro" id="IPR002109">
    <property type="entry name" value="Glutaredoxin"/>
</dbReference>
<dbReference type="Pfam" id="PF00462">
    <property type="entry name" value="Glutaredoxin"/>
    <property type="match status" value="1"/>
</dbReference>
<protein>
    <submittedName>
        <fullName evidence="2">Thioredoxin</fullName>
    </submittedName>
</protein>
<dbReference type="AlphaFoldDB" id="A0A3A1U2L9"/>
<dbReference type="InterPro" id="IPR036249">
    <property type="entry name" value="Thioredoxin-like_sf"/>
</dbReference>
<keyword evidence="3" id="KW-1185">Reference proteome</keyword>
<feature type="domain" description="Glutaredoxin" evidence="1">
    <location>
        <begin position="13"/>
        <end position="88"/>
    </location>
</feature>
<proteinExistence type="predicted"/>
<dbReference type="OrthoDB" id="1495530at2"/>
<dbReference type="EMBL" id="QXTG01000001">
    <property type="protein sequence ID" value="RIX30652.1"/>
    <property type="molecule type" value="Genomic_DNA"/>
</dbReference>
<name>A0A3A1U2L9_9MICO</name>